<sequence length="62" mass="6973">MNTNDLESLIRTILTEQLTPVTAPASSAILPAWMKPLMLLTAHFALSAKPDENPQRHYPRYP</sequence>
<accession>F4MX00</accession>
<name>F4MX00_YEREN</name>
<gene>
    <name evidence="1" type="ORF">YEW_LE47570</name>
</gene>
<dbReference type="EMBL" id="FR718524">
    <property type="protein sequence ID" value="CBX70358.1"/>
    <property type="molecule type" value="Genomic_DNA"/>
</dbReference>
<protein>
    <submittedName>
        <fullName evidence="1">Uncharacterized protein</fullName>
    </submittedName>
</protein>
<reference evidence="1" key="1">
    <citation type="journal article" date="2011" name="BMC Genomics">
        <title>Shotgun sequencing of Yersinia enterocolitica strain W22703 (biotype 2, serotype O:9): genomic evidence for oscillation between invertebrates and mammals.</title>
        <authorList>
            <person name="Fuchs T.M."/>
            <person name="Brandt K."/>
            <person name="Starke M."/>
            <person name="Rattei T."/>
        </authorList>
    </citation>
    <scope>NUCLEOTIDE SEQUENCE</scope>
</reference>
<proteinExistence type="predicted"/>
<organism evidence="1">
    <name type="scientific">Yersinia enterocolitica W22703</name>
    <dbReference type="NCBI Taxonomy" id="913028"/>
    <lineage>
        <taxon>Bacteria</taxon>
        <taxon>Pseudomonadati</taxon>
        <taxon>Pseudomonadota</taxon>
        <taxon>Gammaproteobacteria</taxon>
        <taxon>Enterobacterales</taxon>
        <taxon>Yersiniaceae</taxon>
        <taxon>Yersinia</taxon>
    </lineage>
</organism>
<evidence type="ECO:0000313" key="1">
    <source>
        <dbReference type="EMBL" id="CBX70358.1"/>
    </source>
</evidence>
<dbReference type="AlphaFoldDB" id="F4MX00"/>